<gene>
    <name evidence="3" type="ORF">QR79_08220</name>
</gene>
<proteinExistence type="predicted"/>
<protein>
    <submittedName>
        <fullName evidence="3">Nitrate ABC transporter substrate-binding protein</fullName>
    </submittedName>
</protein>
<dbReference type="Gene3D" id="3.40.190.10">
    <property type="entry name" value="Periplasmic binding protein-like II"/>
    <property type="match status" value="2"/>
</dbReference>
<comment type="caution">
    <text evidence="3">The sequence shown here is derived from an EMBL/GenBank/DDBJ whole genome shotgun (WGS) entry which is preliminary data.</text>
</comment>
<feature type="signal peptide" evidence="1">
    <location>
        <begin position="1"/>
        <end position="25"/>
    </location>
</feature>
<feature type="chain" id="PRO_5047055025" evidence="1">
    <location>
        <begin position="26"/>
        <end position="355"/>
    </location>
</feature>
<keyword evidence="1" id="KW-0732">Signal</keyword>
<feature type="domain" description="SsuA/THI5-like" evidence="2">
    <location>
        <begin position="82"/>
        <end position="256"/>
    </location>
</feature>
<evidence type="ECO:0000256" key="1">
    <source>
        <dbReference type="SAM" id="SignalP"/>
    </source>
</evidence>
<dbReference type="InterPro" id="IPR015168">
    <property type="entry name" value="SsuA/THI5"/>
</dbReference>
<dbReference type="EMBL" id="JTHG01000058">
    <property type="protein sequence ID" value="KMO25301.1"/>
    <property type="molecule type" value="Genomic_DNA"/>
</dbReference>
<accession>A0ABR5HFP5</accession>
<dbReference type="PANTHER" id="PTHR30024:SF21">
    <property type="entry name" value="ABC TRANSPORTER SUBSTRATE-BINDING PROTEIN"/>
    <property type="match status" value="1"/>
</dbReference>
<organism evidence="3 4">
    <name type="scientific">Methylobacterium indicum</name>
    <dbReference type="NCBI Taxonomy" id="1775910"/>
    <lineage>
        <taxon>Bacteria</taxon>
        <taxon>Pseudomonadati</taxon>
        <taxon>Pseudomonadota</taxon>
        <taxon>Alphaproteobacteria</taxon>
        <taxon>Hyphomicrobiales</taxon>
        <taxon>Methylobacteriaceae</taxon>
        <taxon>Methylobacterium</taxon>
    </lineage>
</organism>
<dbReference type="Proteomes" id="UP000036471">
    <property type="component" value="Unassembled WGS sequence"/>
</dbReference>
<evidence type="ECO:0000313" key="4">
    <source>
        <dbReference type="Proteomes" id="UP000036471"/>
    </source>
</evidence>
<name>A0ABR5HFP5_9HYPH</name>
<dbReference type="Pfam" id="PF09084">
    <property type="entry name" value="NMT1"/>
    <property type="match status" value="1"/>
</dbReference>
<keyword evidence="4" id="KW-1185">Reference proteome</keyword>
<reference evidence="3 4" key="1">
    <citation type="submission" date="2014-11" db="EMBL/GenBank/DDBJ databases">
        <title>Comparative genomics of Methylobacterium species.</title>
        <authorList>
            <person name="Chaudhry V."/>
            <person name="Patil P.B."/>
        </authorList>
    </citation>
    <scope>NUCLEOTIDE SEQUENCE [LARGE SCALE GENOMIC DNA]</scope>
    <source>
        <strain evidence="3 4">SE3.6</strain>
    </source>
</reference>
<dbReference type="CDD" id="cd13555">
    <property type="entry name" value="PBP2_sulfate_ester_like"/>
    <property type="match status" value="1"/>
</dbReference>
<dbReference type="PANTHER" id="PTHR30024">
    <property type="entry name" value="ALIPHATIC SULFONATES-BINDING PROTEIN-RELATED"/>
    <property type="match status" value="1"/>
</dbReference>
<dbReference type="SUPFAM" id="SSF53850">
    <property type="entry name" value="Periplasmic binding protein-like II"/>
    <property type="match status" value="1"/>
</dbReference>
<evidence type="ECO:0000259" key="2">
    <source>
        <dbReference type="Pfam" id="PF09084"/>
    </source>
</evidence>
<dbReference type="RefSeq" id="WP_048428502.1">
    <property type="nucleotide sequence ID" value="NZ_JTHF01000127.1"/>
</dbReference>
<evidence type="ECO:0000313" key="3">
    <source>
        <dbReference type="EMBL" id="KMO25301.1"/>
    </source>
</evidence>
<sequence>MIRFTRRALAAVTLALALAPAVARAEPVTIRFGFASIGTDNRPFAGGSAAALAHSEHYVEEALKDEPGVTVAWSFFKGAGPAVNEAFANGQLDFAFQGDLPSVIGRASGLKTKIVLATGAHAPLYLAVPPNSTISSVKDLKGKKVSIFRGTNNHLAAVKVLAANGLTERDLSVLNMDVATTNAALASGDIDAAFGNFGLISLEQQGRARIVYSTKGDDPAFERQAGVLVTEAFEKAHPDLVAKVVKALVQASHFASDEANRDKVLAIWARSGTPDSVYRFDYADQPLRTRNSPIIDPFLVEQYRVQARQARAYGLIRRDVDVAGWFEPRYLDRALKELGLETRWPRLGPDGKPLS</sequence>